<reference evidence="22" key="3">
    <citation type="submission" date="2025-09" db="UniProtKB">
        <authorList>
            <consortium name="Ensembl"/>
        </authorList>
    </citation>
    <scope>IDENTIFICATION</scope>
</reference>
<dbReference type="CDD" id="cd00250">
    <property type="entry name" value="CAS_like"/>
    <property type="match status" value="1"/>
</dbReference>
<evidence type="ECO:0000256" key="2">
    <source>
        <dbReference type="ARBA" id="ARBA00001961"/>
    </source>
</evidence>
<dbReference type="Proteomes" id="UP000472268">
    <property type="component" value="Chromosome 11"/>
</dbReference>
<dbReference type="InterPro" id="IPR012775">
    <property type="entry name" value="GBBH-like"/>
</dbReference>
<evidence type="ECO:0000313" key="23">
    <source>
        <dbReference type="Proteomes" id="UP000472268"/>
    </source>
</evidence>
<protein>
    <recommendedName>
        <fullName evidence="19">Gamma-butyrobetaine dioxygenase</fullName>
        <ecNumber evidence="7">1.14.11.1</ecNumber>
    </recommendedName>
    <alternativeName>
        <fullName evidence="16">Gamma-butyrobetaine hydroxylase</fullName>
    </alternativeName>
    <alternativeName>
        <fullName evidence="17">Gamma-butyrobetaine,2-oxoglutarate dioxygenase</fullName>
    </alternativeName>
</protein>
<evidence type="ECO:0000256" key="12">
    <source>
        <dbReference type="ARBA" id="ARBA00022873"/>
    </source>
</evidence>
<evidence type="ECO:0000256" key="9">
    <source>
        <dbReference type="ARBA" id="ARBA00022553"/>
    </source>
</evidence>
<dbReference type="UniPathway" id="UPA00118"/>
<dbReference type="PANTHER" id="PTHR10696">
    <property type="entry name" value="GAMMA-BUTYROBETAINE HYDROXYLASE-RELATED"/>
    <property type="match status" value="1"/>
</dbReference>
<keyword evidence="12" id="KW-0124">Carnitine biosynthesis</keyword>
<dbReference type="OrthoDB" id="406634at2759"/>
<keyword evidence="13" id="KW-0223">Dioxygenase</keyword>
<dbReference type="CTD" id="8424"/>
<keyword evidence="8" id="KW-0963">Cytoplasm</keyword>
<evidence type="ECO:0000313" key="22">
    <source>
        <dbReference type="Ensembl" id="ENSSSUP00005018004.1"/>
    </source>
</evidence>
<evidence type="ECO:0000256" key="17">
    <source>
        <dbReference type="ARBA" id="ARBA00033412"/>
    </source>
</evidence>
<comment type="cofactor">
    <cofactor evidence="2">
        <name>L-ascorbate</name>
        <dbReference type="ChEBI" id="CHEBI:38290"/>
    </cofactor>
</comment>
<feature type="domain" description="TauD/TfdA-like" evidence="20">
    <location>
        <begin position="137"/>
        <end position="388"/>
    </location>
</feature>
<evidence type="ECO:0000256" key="6">
    <source>
        <dbReference type="ARBA" id="ARBA00008654"/>
    </source>
</evidence>
<reference evidence="22" key="2">
    <citation type="submission" date="2025-08" db="UniProtKB">
        <authorList>
            <consortium name="Ensembl"/>
        </authorList>
    </citation>
    <scope>IDENTIFICATION</scope>
</reference>
<evidence type="ECO:0000256" key="11">
    <source>
        <dbReference type="ARBA" id="ARBA00022833"/>
    </source>
</evidence>
<dbReference type="GO" id="GO:0008336">
    <property type="term" value="F:gamma-butyrobetaine dioxygenase activity"/>
    <property type="evidence" value="ECO:0007669"/>
    <property type="project" value="UniProtKB-EC"/>
</dbReference>
<dbReference type="FunFam" id="3.30.2020.30:FF:000002">
    <property type="entry name" value="Putative gamma-butyrobetaine dioxygenase"/>
    <property type="match status" value="1"/>
</dbReference>
<evidence type="ECO:0000256" key="4">
    <source>
        <dbReference type="ARBA" id="ARBA00004496"/>
    </source>
</evidence>
<dbReference type="GO" id="GO:0005506">
    <property type="term" value="F:iron ion binding"/>
    <property type="evidence" value="ECO:0007669"/>
    <property type="project" value="InterPro"/>
</dbReference>
<comment type="catalytic activity">
    <reaction evidence="18">
        <text>4-(trimethylamino)butanoate + 2-oxoglutarate + O2 = carnitine + succinate + CO2</text>
        <dbReference type="Rhea" id="RHEA:24028"/>
        <dbReference type="ChEBI" id="CHEBI:15379"/>
        <dbReference type="ChEBI" id="CHEBI:16244"/>
        <dbReference type="ChEBI" id="CHEBI:16526"/>
        <dbReference type="ChEBI" id="CHEBI:16810"/>
        <dbReference type="ChEBI" id="CHEBI:17126"/>
        <dbReference type="ChEBI" id="CHEBI:30031"/>
        <dbReference type="EC" id="1.14.11.1"/>
    </reaction>
</comment>
<dbReference type="Gene3D" id="3.60.130.10">
    <property type="entry name" value="Clavaminate synthase-like"/>
    <property type="match status" value="1"/>
</dbReference>
<evidence type="ECO:0000256" key="3">
    <source>
        <dbReference type="ARBA" id="ARBA00002906"/>
    </source>
</evidence>
<dbReference type="InterPro" id="IPR010376">
    <property type="entry name" value="GBBH-like_N"/>
</dbReference>
<evidence type="ECO:0000256" key="10">
    <source>
        <dbReference type="ARBA" id="ARBA00022723"/>
    </source>
</evidence>
<keyword evidence="10" id="KW-0479">Metal-binding</keyword>
<keyword evidence="23" id="KW-1185">Reference proteome</keyword>
<keyword evidence="11" id="KW-0862">Zinc</keyword>
<organism evidence="22 23">
    <name type="scientific">Suricata suricatta</name>
    <name type="common">Meerkat</name>
    <dbReference type="NCBI Taxonomy" id="37032"/>
    <lineage>
        <taxon>Eukaryota</taxon>
        <taxon>Metazoa</taxon>
        <taxon>Chordata</taxon>
        <taxon>Craniata</taxon>
        <taxon>Vertebrata</taxon>
        <taxon>Euteleostomi</taxon>
        <taxon>Mammalia</taxon>
        <taxon>Eutheria</taxon>
        <taxon>Laurasiatheria</taxon>
        <taxon>Carnivora</taxon>
        <taxon>Feliformia</taxon>
        <taxon>Herpestidae</taxon>
        <taxon>Suricata</taxon>
    </lineage>
</organism>
<dbReference type="OMA" id="VHITWPN"/>
<keyword evidence="15" id="KW-0408">Iron</keyword>
<keyword evidence="14" id="KW-0560">Oxidoreductase</keyword>
<evidence type="ECO:0000256" key="16">
    <source>
        <dbReference type="ARBA" id="ARBA00030584"/>
    </source>
</evidence>
<comment type="pathway">
    <text evidence="5">Amine and polyamine biosynthesis; carnitine biosynthesis.</text>
</comment>
<comment type="function">
    <text evidence="3">Catalyzes the formation of L-carnitine from gamma-butyrobetaine.</text>
</comment>
<comment type="cofactor">
    <cofactor evidence="1">
        <name>Fe(2+)</name>
        <dbReference type="ChEBI" id="CHEBI:29033"/>
    </cofactor>
</comment>
<dbReference type="Pfam" id="PF02668">
    <property type="entry name" value="TauD"/>
    <property type="match status" value="1"/>
</dbReference>
<dbReference type="PANTHER" id="PTHR10696:SF33">
    <property type="entry name" value="GAMMA-BUTYROBETAINE DIOXYGENASE"/>
    <property type="match status" value="1"/>
</dbReference>
<evidence type="ECO:0000256" key="14">
    <source>
        <dbReference type="ARBA" id="ARBA00023002"/>
    </source>
</evidence>
<accession>A0A673U186</accession>
<dbReference type="InterPro" id="IPR003819">
    <property type="entry name" value="TauD/TfdA-like"/>
</dbReference>
<evidence type="ECO:0000259" key="20">
    <source>
        <dbReference type="Pfam" id="PF02668"/>
    </source>
</evidence>
<dbReference type="NCBIfam" id="TIGR02409">
    <property type="entry name" value="carnitine_bodg"/>
    <property type="match status" value="1"/>
</dbReference>
<dbReference type="InterPro" id="IPR050411">
    <property type="entry name" value="AlphaKG_dependent_hydroxylases"/>
</dbReference>
<dbReference type="Gene3D" id="3.30.2020.30">
    <property type="match status" value="1"/>
</dbReference>
<evidence type="ECO:0000259" key="21">
    <source>
        <dbReference type="Pfam" id="PF06155"/>
    </source>
</evidence>
<evidence type="ECO:0000256" key="13">
    <source>
        <dbReference type="ARBA" id="ARBA00022964"/>
    </source>
</evidence>
<dbReference type="GO" id="GO:0045329">
    <property type="term" value="P:carnitine biosynthetic process"/>
    <property type="evidence" value="ECO:0007669"/>
    <property type="project" value="UniProtKB-UniPathway"/>
</dbReference>
<evidence type="ECO:0000256" key="18">
    <source>
        <dbReference type="ARBA" id="ARBA00049149"/>
    </source>
</evidence>
<dbReference type="AlphaFoldDB" id="A0A673U186"/>
<evidence type="ECO:0000256" key="15">
    <source>
        <dbReference type="ARBA" id="ARBA00023004"/>
    </source>
</evidence>
<name>A0A673U186_SURSU</name>
<gene>
    <name evidence="22" type="primary">BBOX1</name>
</gene>
<dbReference type="SUPFAM" id="SSF51197">
    <property type="entry name" value="Clavaminate synthase-like"/>
    <property type="match status" value="1"/>
</dbReference>
<comment type="subcellular location">
    <subcellularLocation>
        <location evidence="4">Cytoplasm</location>
    </subcellularLocation>
</comment>
<evidence type="ECO:0000256" key="1">
    <source>
        <dbReference type="ARBA" id="ARBA00001954"/>
    </source>
</evidence>
<keyword evidence="9" id="KW-0597">Phosphoprotein</keyword>
<proteinExistence type="inferred from homology"/>
<dbReference type="FunFam" id="3.60.130.10:FF:000015">
    <property type="entry name" value="Gamma-butyrobetaine dioxygenase"/>
    <property type="match status" value="1"/>
</dbReference>
<evidence type="ECO:0000256" key="5">
    <source>
        <dbReference type="ARBA" id="ARBA00005022"/>
    </source>
</evidence>
<evidence type="ECO:0000256" key="8">
    <source>
        <dbReference type="ARBA" id="ARBA00022490"/>
    </source>
</evidence>
<evidence type="ECO:0000256" key="19">
    <source>
        <dbReference type="ARBA" id="ARBA00074263"/>
    </source>
</evidence>
<dbReference type="EC" id="1.14.11.1" evidence="7"/>
<comment type="similarity">
    <text evidence="6">Belongs to the gamma-BBH/TMLD family.</text>
</comment>
<dbReference type="InterPro" id="IPR038492">
    <property type="entry name" value="GBBH-like_N_sf"/>
</dbReference>
<dbReference type="GO" id="GO:0005739">
    <property type="term" value="C:mitochondrion"/>
    <property type="evidence" value="ECO:0007669"/>
    <property type="project" value="TreeGrafter"/>
</dbReference>
<dbReference type="Pfam" id="PF06155">
    <property type="entry name" value="GBBH-like_N"/>
    <property type="match status" value="1"/>
</dbReference>
<reference evidence="22 23" key="1">
    <citation type="submission" date="2019-05" db="EMBL/GenBank/DDBJ databases">
        <title>A Chromosome-scale Meerkat (S. suricatta) Genome Assembly.</title>
        <authorList>
            <person name="Dudchenko O."/>
            <person name="Lieberman Aiden E."/>
            <person name="Tung J."/>
            <person name="Barreiro L.B."/>
            <person name="Clutton-Brock T.H."/>
        </authorList>
    </citation>
    <scope>NUCLEOTIDE SEQUENCE [LARGE SCALE GENOMIC DNA]</scope>
</reference>
<evidence type="ECO:0000256" key="7">
    <source>
        <dbReference type="ARBA" id="ARBA00012270"/>
    </source>
</evidence>
<dbReference type="Ensembl" id="ENSSSUT00005020522.1">
    <property type="protein sequence ID" value="ENSSSUP00005018004.1"/>
    <property type="gene ID" value="ENSSSUG00005011607.1"/>
</dbReference>
<dbReference type="RefSeq" id="XP_029813129.1">
    <property type="nucleotide sequence ID" value="XM_029957269.1"/>
</dbReference>
<sequence>MVLRLAHLEQVADRISLRGPRSMHCPIQKAEAVEGAQLMHVVWHDGAESLYPAVWLRDNCQCPDCYLDSAKARKLLIEALDVNISIKGLTFDREKVYITWPNEHYSEFEADWLKKRCFSQQAREKLRRELFLPECQYWGSELRLPTLDFEDVLKDDEHAYKWLSSLKKVGIVRLTGASDKRGEVLKLGKRIGFLYLTFYGHTWQVQDKIDANNVAYTTGKLSFHTDYPALHHPPGVQLLHCIKQTVTGGDSEIVDGFNVCRKLKEKNPRAFQILSSTFVDFTDIGVDYCDFSVQSKHKIIELDDKGQVIRINFNNATRDTVFDVPIERVQPFYAALKEFVDLMNCKESKFTFKMNPGDVITFDNWRLLHGRRSYEAGTEISRHLEGAYADWDVVMSRLRILRQSIQNKN</sequence>
<dbReference type="GeneID" id="115306730"/>
<dbReference type="InterPro" id="IPR042098">
    <property type="entry name" value="TauD-like_sf"/>
</dbReference>
<feature type="domain" description="Gamma-butyrobetaine hydroxylase-like N-terminal" evidence="21">
    <location>
        <begin position="36"/>
        <end position="113"/>
    </location>
</feature>